<dbReference type="GO" id="GO:0006355">
    <property type="term" value="P:regulation of DNA-templated transcription"/>
    <property type="evidence" value="ECO:0007669"/>
    <property type="project" value="InterPro"/>
</dbReference>
<evidence type="ECO:0000313" key="12">
    <source>
        <dbReference type="EMBL" id="PHQ33618.1"/>
    </source>
</evidence>
<comment type="subcellular location">
    <subcellularLocation>
        <location evidence="1">Cytoplasm</location>
    </subcellularLocation>
</comment>
<dbReference type="GO" id="GO:0032993">
    <property type="term" value="C:protein-DNA complex"/>
    <property type="evidence" value="ECO:0007669"/>
    <property type="project" value="TreeGrafter"/>
</dbReference>
<reference evidence="12 13" key="1">
    <citation type="submission" date="2017-06" db="EMBL/GenBank/DDBJ databases">
        <title>Description of Rhodopirellula bahusiensis sp. nov.</title>
        <authorList>
            <person name="Kizina J."/>
            <person name="Harder J."/>
        </authorList>
    </citation>
    <scope>NUCLEOTIDE SEQUENCE [LARGE SCALE GENOMIC DNA]</scope>
    <source>
        <strain evidence="12 13">SWK21</strain>
    </source>
</reference>
<gene>
    <name evidence="12" type="ORF">CEE69_19825</name>
</gene>
<protein>
    <submittedName>
        <fullName evidence="12">DNA-binding response regulator</fullName>
    </submittedName>
</protein>
<keyword evidence="3 8" id="KW-0597">Phosphoprotein</keyword>
<evidence type="ECO:0000259" key="10">
    <source>
        <dbReference type="PROSITE" id="PS50110"/>
    </source>
</evidence>
<accession>A0A2G1W3K2</accession>
<dbReference type="PROSITE" id="PS50110">
    <property type="entry name" value="RESPONSE_REGULATORY"/>
    <property type="match status" value="1"/>
</dbReference>
<dbReference type="InterPro" id="IPR036388">
    <property type="entry name" value="WH-like_DNA-bd_sf"/>
</dbReference>
<evidence type="ECO:0000256" key="8">
    <source>
        <dbReference type="PROSITE-ProRule" id="PRU00169"/>
    </source>
</evidence>
<dbReference type="SMART" id="SM00862">
    <property type="entry name" value="Trans_reg_C"/>
    <property type="match status" value="1"/>
</dbReference>
<keyword evidence="7" id="KW-0804">Transcription</keyword>
<evidence type="ECO:0000256" key="4">
    <source>
        <dbReference type="ARBA" id="ARBA00023012"/>
    </source>
</evidence>
<evidence type="ECO:0000259" key="11">
    <source>
        <dbReference type="PROSITE" id="PS51755"/>
    </source>
</evidence>
<dbReference type="SUPFAM" id="SSF46894">
    <property type="entry name" value="C-terminal effector domain of the bipartite response regulators"/>
    <property type="match status" value="1"/>
</dbReference>
<dbReference type="CDD" id="cd00383">
    <property type="entry name" value="trans_reg_C"/>
    <property type="match status" value="1"/>
</dbReference>
<organism evidence="12 13">
    <name type="scientific">Rhodopirellula bahusiensis</name>
    <dbReference type="NCBI Taxonomy" id="2014065"/>
    <lineage>
        <taxon>Bacteria</taxon>
        <taxon>Pseudomonadati</taxon>
        <taxon>Planctomycetota</taxon>
        <taxon>Planctomycetia</taxon>
        <taxon>Pirellulales</taxon>
        <taxon>Pirellulaceae</taxon>
        <taxon>Rhodopirellula</taxon>
    </lineage>
</organism>
<dbReference type="GO" id="GO:0005829">
    <property type="term" value="C:cytosol"/>
    <property type="evidence" value="ECO:0007669"/>
    <property type="project" value="TreeGrafter"/>
</dbReference>
<dbReference type="SUPFAM" id="SSF52172">
    <property type="entry name" value="CheY-like"/>
    <property type="match status" value="1"/>
</dbReference>
<dbReference type="Gene3D" id="3.40.50.2300">
    <property type="match status" value="1"/>
</dbReference>
<evidence type="ECO:0000313" key="13">
    <source>
        <dbReference type="Proteomes" id="UP000225740"/>
    </source>
</evidence>
<dbReference type="FunFam" id="1.10.10.10:FF:000099">
    <property type="entry name" value="Two-component system response regulator TorR"/>
    <property type="match status" value="1"/>
</dbReference>
<feature type="domain" description="OmpR/PhoB-type" evidence="11">
    <location>
        <begin position="138"/>
        <end position="237"/>
    </location>
</feature>
<feature type="DNA-binding region" description="OmpR/PhoB-type" evidence="9">
    <location>
        <begin position="138"/>
        <end position="237"/>
    </location>
</feature>
<keyword evidence="4" id="KW-0902">Two-component regulatory system</keyword>
<dbReference type="Pfam" id="PF00486">
    <property type="entry name" value="Trans_reg_C"/>
    <property type="match status" value="1"/>
</dbReference>
<dbReference type="InterPro" id="IPR016032">
    <property type="entry name" value="Sig_transdc_resp-reg_C-effctor"/>
</dbReference>
<evidence type="ECO:0000256" key="3">
    <source>
        <dbReference type="ARBA" id="ARBA00022553"/>
    </source>
</evidence>
<dbReference type="InterPro" id="IPR001789">
    <property type="entry name" value="Sig_transdc_resp-reg_receiver"/>
</dbReference>
<dbReference type="Gene3D" id="6.10.250.690">
    <property type="match status" value="1"/>
</dbReference>
<comment type="caution">
    <text evidence="12">The sequence shown here is derived from an EMBL/GenBank/DDBJ whole genome shotgun (WGS) entry which is preliminary data.</text>
</comment>
<dbReference type="GO" id="GO:0000156">
    <property type="term" value="F:phosphorelay response regulator activity"/>
    <property type="evidence" value="ECO:0007669"/>
    <property type="project" value="TreeGrafter"/>
</dbReference>
<evidence type="ECO:0000256" key="9">
    <source>
        <dbReference type="PROSITE-ProRule" id="PRU01091"/>
    </source>
</evidence>
<dbReference type="InterPro" id="IPR011006">
    <property type="entry name" value="CheY-like_superfamily"/>
</dbReference>
<dbReference type="PANTHER" id="PTHR48111:SF21">
    <property type="entry name" value="DNA-BINDING DUAL MASTER TRANSCRIPTIONAL REGULATOR RPAA"/>
    <property type="match status" value="1"/>
</dbReference>
<name>A0A2G1W3K2_9BACT</name>
<dbReference type="PROSITE" id="PS51755">
    <property type="entry name" value="OMPR_PHOB"/>
    <property type="match status" value="1"/>
</dbReference>
<dbReference type="GO" id="GO:0000976">
    <property type="term" value="F:transcription cis-regulatory region binding"/>
    <property type="evidence" value="ECO:0007669"/>
    <property type="project" value="TreeGrafter"/>
</dbReference>
<feature type="modified residue" description="4-aspartylphosphate" evidence="8">
    <location>
        <position position="64"/>
    </location>
</feature>
<keyword evidence="6 9" id="KW-0238">DNA-binding</keyword>
<evidence type="ECO:0000256" key="1">
    <source>
        <dbReference type="ARBA" id="ARBA00004496"/>
    </source>
</evidence>
<feature type="domain" description="Response regulatory" evidence="10">
    <location>
        <begin position="15"/>
        <end position="128"/>
    </location>
</feature>
<dbReference type="SMART" id="SM00448">
    <property type="entry name" value="REC"/>
    <property type="match status" value="1"/>
</dbReference>
<evidence type="ECO:0000256" key="7">
    <source>
        <dbReference type="ARBA" id="ARBA00023163"/>
    </source>
</evidence>
<dbReference type="EMBL" id="NIZW01000016">
    <property type="protein sequence ID" value="PHQ33618.1"/>
    <property type="molecule type" value="Genomic_DNA"/>
</dbReference>
<dbReference type="Gene3D" id="1.10.10.10">
    <property type="entry name" value="Winged helix-like DNA-binding domain superfamily/Winged helix DNA-binding domain"/>
    <property type="match status" value="1"/>
</dbReference>
<dbReference type="InterPro" id="IPR039420">
    <property type="entry name" value="WalR-like"/>
</dbReference>
<dbReference type="PANTHER" id="PTHR48111">
    <property type="entry name" value="REGULATOR OF RPOS"/>
    <property type="match status" value="1"/>
</dbReference>
<keyword evidence="2" id="KW-0963">Cytoplasm</keyword>
<evidence type="ECO:0000256" key="6">
    <source>
        <dbReference type="ARBA" id="ARBA00023125"/>
    </source>
</evidence>
<keyword evidence="5" id="KW-0805">Transcription regulation</keyword>
<dbReference type="OrthoDB" id="272875at2"/>
<evidence type="ECO:0000256" key="2">
    <source>
        <dbReference type="ARBA" id="ARBA00022490"/>
    </source>
</evidence>
<dbReference type="InterPro" id="IPR001867">
    <property type="entry name" value="OmpR/PhoB-type_DNA-bd"/>
</dbReference>
<dbReference type="Pfam" id="PF00072">
    <property type="entry name" value="Response_reg"/>
    <property type="match status" value="1"/>
</dbReference>
<dbReference type="AlphaFoldDB" id="A0A2G1W3K2"/>
<proteinExistence type="predicted"/>
<dbReference type="FunFam" id="3.40.50.2300:FF:000002">
    <property type="entry name" value="DNA-binding response regulator PhoP"/>
    <property type="match status" value="1"/>
</dbReference>
<sequence>MNVHAREGKDAMQDRLLLVEDDTHLAAMVSDFLQENGFSVEIENDGELAAKRIVHSRFDAIVLDIGLPSMNGIDVCRAVRNHFSGPIIVLTARGEEIDEVVALEVGADDFMSKPVRPRALLARLKNHLRKSDSQLTEEDRIVVGDMIVTPAKRQVTIAGDQVDMTTAEFDLIEYLASRAGSVVARKDIYVDLLGLPYDGLDRSIDLRVSRVRRKLGDDPNHPTRIKSVRGVGYLMAK</sequence>
<evidence type="ECO:0000256" key="5">
    <source>
        <dbReference type="ARBA" id="ARBA00023015"/>
    </source>
</evidence>
<keyword evidence="13" id="KW-1185">Reference proteome</keyword>
<dbReference type="Proteomes" id="UP000225740">
    <property type="component" value="Unassembled WGS sequence"/>
</dbReference>